<sequence length="305" mass="32663">MRVIGIDVGGSKIRGALVSRDGSLQRVIEISTEADKGGLHVVRRVLSIIKELLEQSVLGIGIGTAGQVGFDGSILGATNTFPGWTGIPLKKIVESETYLPVKVVNDVHAMALGELYFGEAKGVQHFLCLALGTGVGGAIVINRKLFRGSTGAAGEIGHLIIHPNGRSCPCGRKGCLEAYVSATALTKRYEEKTGIKMKASEILKNSLLGKELEAEIIKDFLEDLANALASLVSIFDPQKIILGGGIAKELLPYLKKLMDMVKYQLNPTRQPTFRLSISQLGGDAMILGAASLFLKEGELYNEEME</sequence>
<dbReference type="PROSITE" id="PS01125">
    <property type="entry name" value="ROK"/>
    <property type="match status" value="1"/>
</dbReference>
<keyword evidence="3" id="KW-1185">Reference proteome</keyword>
<evidence type="ECO:0000313" key="3">
    <source>
        <dbReference type="Proteomes" id="UP000192569"/>
    </source>
</evidence>
<keyword evidence="2" id="KW-0808">Transferase</keyword>
<dbReference type="SUPFAM" id="SSF53067">
    <property type="entry name" value="Actin-like ATPase domain"/>
    <property type="match status" value="1"/>
</dbReference>
<dbReference type="EMBL" id="LT838272">
    <property type="protein sequence ID" value="SMB99628.1"/>
    <property type="molecule type" value="Genomic_DNA"/>
</dbReference>
<name>A0A1W1W1Z5_9FIRM</name>
<dbReference type="PANTHER" id="PTHR18964">
    <property type="entry name" value="ROK (REPRESSOR, ORF, KINASE) FAMILY"/>
    <property type="match status" value="1"/>
</dbReference>
<accession>A0A1W1W1Z5</accession>
<organism evidence="2 3">
    <name type="scientific">Thermanaeromonas toyohensis ToBE</name>
    <dbReference type="NCBI Taxonomy" id="698762"/>
    <lineage>
        <taxon>Bacteria</taxon>
        <taxon>Bacillati</taxon>
        <taxon>Bacillota</taxon>
        <taxon>Clostridia</taxon>
        <taxon>Neomoorellales</taxon>
        <taxon>Neomoorellaceae</taxon>
        <taxon>Thermanaeromonas</taxon>
    </lineage>
</organism>
<comment type="similarity">
    <text evidence="1">Belongs to the ROK (NagC/XylR) family.</text>
</comment>
<dbReference type="Pfam" id="PF00480">
    <property type="entry name" value="ROK"/>
    <property type="match status" value="1"/>
</dbReference>
<dbReference type="InterPro" id="IPR043129">
    <property type="entry name" value="ATPase_NBD"/>
</dbReference>
<dbReference type="CDD" id="cd24068">
    <property type="entry name" value="ASKHA_NBD_ROK_FnNanK-like"/>
    <property type="match status" value="1"/>
</dbReference>
<dbReference type="InterPro" id="IPR000600">
    <property type="entry name" value="ROK"/>
</dbReference>
<dbReference type="InterPro" id="IPR049874">
    <property type="entry name" value="ROK_cs"/>
</dbReference>
<evidence type="ECO:0000256" key="1">
    <source>
        <dbReference type="ARBA" id="ARBA00006479"/>
    </source>
</evidence>
<evidence type="ECO:0000313" key="2">
    <source>
        <dbReference type="EMBL" id="SMB99628.1"/>
    </source>
</evidence>
<dbReference type="AlphaFoldDB" id="A0A1W1W1Z5"/>
<keyword evidence="2" id="KW-0418">Kinase</keyword>
<reference evidence="2 3" key="1">
    <citation type="submission" date="2017-04" db="EMBL/GenBank/DDBJ databases">
        <authorList>
            <person name="Afonso C.L."/>
            <person name="Miller P.J."/>
            <person name="Scott M.A."/>
            <person name="Spackman E."/>
            <person name="Goraichik I."/>
            <person name="Dimitrov K.M."/>
            <person name="Suarez D.L."/>
            <person name="Swayne D.E."/>
        </authorList>
    </citation>
    <scope>NUCLEOTIDE SEQUENCE [LARGE SCALE GENOMIC DNA]</scope>
    <source>
        <strain evidence="2 3">ToBE</strain>
    </source>
</reference>
<gene>
    <name evidence="2" type="ORF">SAMN00808754_2997</name>
</gene>
<dbReference type="Proteomes" id="UP000192569">
    <property type="component" value="Chromosome I"/>
</dbReference>
<dbReference type="GO" id="GO:0016301">
    <property type="term" value="F:kinase activity"/>
    <property type="evidence" value="ECO:0007669"/>
    <property type="project" value="UniProtKB-KW"/>
</dbReference>
<dbReference type="Gene3D" id="3.30.420.40">
    <property type="match status" value="2"/>
</dbReference>
<dbReference type="STRING" id="698762.SAMN00808754_2997"/>
<dbReference type="PANTHER" id="PTHR18964:SF149">
    <property type="entry name" value="BIFUNCTIONAL UDP-N-ACETYLGLUCOSAMINE 2-EPIMERASE_N-ACETYLMANNOSAMINE KINASE"/>
    <property type="match status" value="1"/>
</dbReference>
<protein>
    <submittedName>
        <fullName evidence="2">Glucokinase</fullName>
    </submittedName>
</protein>
<proteinExistence type="inferred from homology"/>